<comment type="subcellular location">
    <subcellularLocation>
        <location evidence="5">Nucleus</location>
    </subcellularLocation>
</comment>
<dbReference type="PANTHER" id="PTHR12322:SF116">
    <property type="entry name" value="DOUBLESEX-MAB RELATED 99B"/>
    <property type="match status" value="1"/>
</dbReference>
<evidence type="ECO:0000256" key="2">
    <source>
        <dbReference type="ARBA" id="ARBA00022833"/>
    </source>
</evidence>
<dbReference type="PANTHER" id="PTHR12322">
    <property type="entry name" value="DOUBLESEX AND MAB-3 RELATED TRANSCRIPTION FACTOR DMRT"/>
    <property type="match status" value="1"/>
</dbReference>
<comment type="caution">
    <text evidence="8">The sequence shown here is derived from an EMBL/GenBank/DDBJ whole genome shotgun (WGS) entry which is preliminary data.</text>
</comment>
<reference evidence="8 9" key="1">
    <citation type="submission" date="2020-04" db="EMBL/GenBank/DDBJ databases">
        <authorList>
            <person name="Alioto T."/>
            <person name="Alioto T."/>
            <person name="Gomez Garrido J."/>
        </authorList>
    </citation>
    <scope>NUCLEOTIDE SEQUENCE [LARGE SCALE GENOMIC DNA]</scope>
</reference>
<name>A0A8S1CG05_9INSE</name>
<feature type="domain" description="DM" evidence="7">
    <location>
        <begin position="68"/>
        <end position="115"/>
    </location>
</feature>
<dbReference type="GO" id="GO:0000981">
    <property type="term" value="F:DNA-binding transcription factor activity, RNA polymerase II-specific"/>
    <property type="evidence" value="ECO:0007669"/>
    <property type="project" value="TreeGrafter"/>
</dbReference>
<evidence type="ECO:0000256" key="4">
    <source>
        <dbReference type="ARBA" id="ARBA00023242"/>
    </source>
</evidence>
<dbReference type="GO" id="GO:0000978">
    <property type="term" value="F:RNA polymerase II cis-regulatory region sequence-specific DNA binding"/>
    <property type="evidence" value="ECO:0007669"/>
    <property type="project" value="TreeGrafter"/>
</dbReference>
<evidence type="ECO:0000256" key="5">
    <source>
        <dbReference type="PROSITE-ProRule" id="PRU00070"/>
    </source>
</evidence>
<sequence length="260" mass="28554">MNKSIGVKLKRYYFCSNMANRMQQAKATCSASSSSTLSRASGSISRSSSSSSSSQSGSSPKPVSKRMCAQCQNHGLKEPVRGHKRHCKYRLCNCKNCLLVKERQRIVALHLYVRRAQQQEEDAAEAAAAALKEAIPSMQASGSPLLSNPDFYRAMIMPDCQHSNSVAAAAVTSGFLTADAEKQRNNLMFEDLLKLRDRYQIPDAAMALLLCVLKISGSVEDASKIIQEGLDELVKLPDFKEGGISWKPTFPGNVYSPFFM</sequence>
<evidence type="ECO:0000313" key="9">
    <source>
        <dbReference type="Proteomes" id="UP000494165"/>
    </source>
</evidence>
<evidence type="ECO:0000313" key="8">
    <source>
        <dbReference type="EMBL" id="CAB3366988.1"/>
    </source>
</evidence>
<feature type="DNA-binding region" description="DM" evidence="5">
    <location>
        <begin position="68"/>
        <end position="115"/>
    </location>
</feature>
<dbReference type="GO" id="GO:0046872">
    <property type="term" value="F:metal ion binding"/>
    <property type="evidence" value="ECO:0007669"/>
    <property type="project" value="UniProtKB-KW"/>
</dbReference>
<evidence type="ECO:0000256" key="3">
    <source>
        <dbReference type="ARBA" id="ARBA00023125"/>
    </source>
</evidence>
<dbReference type="OrthoDB" id="10053709at2759"/>
<dbReference type="InterPro" id="IPR026607">
    <property type="entry name" value="DMRT"/>
</dbReference>
<keyword evidence="9" id="KW-1185">Reference proteome</keyword>
<dbReference type="SMART" id="SM00301">
    <property type="entry name" value="DM"/>
    <property type="match status" value="1"/>
</dbReference>
<dbReference type="EMBL" id="CADEPI010000027">
    <property type="protein sequence ID" value="CAB3366988.1"/>
    <property type="molecule type" value="Genomic_DNA"/>
</dbReference>
<dbReference type="SUPFAM" id="SSF82927">
    <property type="entry name" value="Cysteine-rich DNA binding domain, (DM domain)"/>
    <property type="match status" value="1"/>
</dbReference>
<evidence type="ECO:0000256" key="6">
    <source>
        <dbReference type="SAM" id="MobiDB-lite"/>
    </source>
</evidence>
<keyword evidence="4 5" id="KW-0539">Nucleus</keyword>
<dbReference type="InterPro" id="IPR001275">
    <property type="entry name" value="DM_DNA-bd"/>
</dbReference>
<dbReference type="PROSITE" id="PS50809">
    <property type="entry name" value="DM_2"/>
    <property type="match status" value="1"/>
</dbReference>
<keyword evidence="2 5" id="KW-0862">Zinc</keyword>
<accession>A0A8S1CG05</accession>
<protein>
    <recommendedName>
        <fullName evidence="7">DM domain-containing protein</fullName>
    </recommendedName>
</protein>
<gene>
    <name evidence="8" type="ORF">CLODIP_2_CD13317</name>
</gene>
<organism evidence="8 9">
    <name type="scientific">Cloeon dipterum</name>
    <dbReference type="NCBI Taxonomy" id="197152"/>
    <lineage>
        <taxon>Eukaryota</taxon>
        <taxon>Metazoa</taxon>
        <taxon>Ecdysozoa</taxon>
        <taxon>Arthropoda</taxon>
        <taxon>Hexapoda</taxon>
        <taxon>Insecta</taxon>
        <taxon>Pterygota</taxon>
        <taxon>Palaeoptera</taxon>
        <taxon>Ephemeroptera</taxon>
        <taxon>Pisciforma</taxon>
        <taxon>Baetidae</taxon>
        <taxon>Cloeon</taxon>
    </lineage>
</organism>
<dbReference type="Gene3D" id="4.10.1040.10">
    <property type="entry name" value="DM DNA-binding domain"/>
    <property type="match status" value="1"/>
</dbReference>
<evidence type="ECO:0000259" key="7">
    <source>
        <dbReference type="PROSITE" id="PS50809"/>
    </source>
</evidence>
<evidence type="ECO:0000256" key="1">
    <source>
        <dbReference type="ARBA" id="ARBA00022723"/>
    </source>
</evidence>
<dbReference type="AlphaFoldDB" id="A0A8S1CG05"/>
<feature type="compositionally biased region" description="Low complexity" evidence="6">
    <location>
        <begin position="40"/>
        <end position="59"/>
    </location>
</feature>
<dbReference type="GO" id="GO:0005634">
    <property type="term" value="C:nucleus"/>
    <property type="evidence" value="ECO:0007669"/>
    <property type="project" value="UniProtKB-SubCell"/>
</dbReference>
<dbReference type="InterPro" id="IPR036407">
    <property type="entry name" value="DM_DNA-bd_sf"/>
</dbReference>
<keyword evidence="1 5" id="KW-0479">Metal-binding</keyword>
<proteinExistence type="predicted"/>
<dbReference type="Pfam" id="PF00751">
    <property type="entry name" value="DM"/>
    <property type="match status" value="1"/>
</dbReference>
<dbReference type="GO" id="GO:0007548">
    <property type="term" value="P:sex differentiation"/>
    <property type="evidence" value="ECO:0007669"/>
    <property type="project" value="TreeGrafter"/>
</dbReference>
<dbReference type="Proteomes" id="UP000494165">
    <property type="component" value="Unassembled WGS sequence"/>
</dbReference>
<feature type="region of interest" description="Disordered" evidence="6">
    <location>
        <begin position="40"/>
        <end position="64"/>
    </location>
</feature>
<keyword evidence="3 5" id="KW-0238">DNA-binding</keyword>
<dbReference type="PROSITE" id="PS40000">
    <property type="entry name" value="DM_1"/>
    <property type="match status" value="1"/>
</dbReference>